<evidence type="ECO:0000256" key="5">
    <source>
        <dbReference type="PROSITE-ProRule" id="PRU10072"/>
    </source>
</evidence>
<keyword evidence="4" id="KW-0234">DNA repair</keyword>
<dbReference type="InterPro" id="IPR036895">
    <property type="entry name" value="Uracil-DNA_glycosylase-like_sf"/>
</dbReference>
<keyword evidence="7" id="KW-1185">Reference proteome</keyword>
<comment type="similarity">
    <text evidence="1">Belongs to the uracil-DNA glycosylase (UDG) superfamily. UNG family.</text>
</comment>
<evidence type="ECO:0000313" key="7">
    <source>
        <dbReference type="Proteomes" id="UP001596353"/>
    </source>
</evidence>
<protein>
    <recommendedName>
        <fullName evidence="8">Uracil-DNA glycosylase</fullName>
    </recommendedName>
</protein>
<accession>A0ABW2B1K2</accession>
<dbReference type="Proteomes" id="UP001596353">
    <property type="component" value="Unassembled WGS sequence"/>
</dbReference>
<gene>
    <name evidence="6" type="ORF">ACFQFQ_08800</name>
</gene>
<name>A0ABW2B1K2_9RHOB</name>
<dbReference type="InterPro" id="IPR002043">
    <property type="entry name" value="UDG_fam1"/>
</dbReference>
<dbReference type="PANTHER" id="PTHR11264:SF0">
    <property type="entry name" value="URACIL-DNA GLYCOSYLASE"/>
    <property type="match status" value="1"/>
</dbReference>
<evidence type="ECO:0000256" key="1">
    <source>
        <dbReference type="ARBA" id="ARBA00008184"/>
    </source>
</evidence>
<evidence type="ECO:0008006" key="8">
    <source>
        <dbReference type="Google" id="ProtNLM"/>
    </source>
</evidence>
<proteinExistence type="inferred from homology"/>
<evidence type="ECO:0000313" key="6">
    <source>
        <dbReference type="EMBL" id="MFC6759560.1"/>
    </source>
</evidence>
<evidence type="ECO:0000256" key="3">
    <source>
        <dbReference type="ARBA" id="ARBA00022801"/>
    </source>
</evidence>
<comment type="caution">
    <text evidence="6">The sequence shown here is derived from an EMBL/GenBank/DDBJ whole genome shotgun (WGS) entry which is preliminary data.</text>
</comment>
<dbReference type="EMBL" id="JBHSWG010000001">
    <property type="protein sequence ID" value="MFC6759560.1"/>
    <property type="molecule type" value="Genomic_DNA"/>
</dbReference>
<keyword evidence="2" id="KW-0227">DNA damage</keyword>
<reference evidence="7" key="1">
    <citation type="journal article" date="2019" name="Int. J. Syst. Evol. Microbiol.">
        <title>The Global Catalogue of Microorganisms (GCM) 10K type strain sequencing project: providing services to taxonomists for standard genome sequencing and annotation.</title>
        <authorList>
            <consortium name="The Broad Institute Genomics Platform"/>
            <consortium name="The Broad Institute Genome Sequencing Center for Infectious Disease"/>
            <person name="Wu L."/>
            <person name="Ma J."/>
        </authorList>
    </citation>
    <scope>NUCLEOTIDE SEQUENCE [LARGE SCALE GENOMIC DNA]</scope>
    <source>
        <strain evidence="7">CCUG 66188</strain>
    </source>
</reference>
<dbReference type="PANTHER" id="PTHR11264">
    <property type="entry name" value="URACIL-DNA GLYCOSYLASE"/>
    <property type="match status" value="1"/>
</dbReference>
<sequence length="88" mass="9521">MSSPADQIFAALEHVAPGDVRVVILGQDPYPTVNHAHGYAFSAEEDTRPLPRSLANIFKEMRSDIGAAPESADLRFWSDQGCCCSTPS</sequence>
<organism evidence="6 7">
    <name type="scientific">Sulfitobacter porphyrae</name>
    <dbReference type="NCBI Taxonomy" id="1246864"/>
    <lineage>
        <taxon>Bacteria</taxon>
        <taxon>Pseudomonadati</taxon>
        <taxon>Pseudomonadota</taxon>
        <taxon>Alphaproteobacteria</taxon>
        <taxon>Rhodobacterales</taxon>
        <taxon>Roseobacteraceae</taxon>
        <taxon>Sulfitobacter</taxon>
    </lineage>
</organism>
<dbReference type="SUPFAM" id="SSF52141">
    <property type="entry name" value="Uracil-DNA glycosylase-like"/>
    <property type="match status" value="1"/>
</dbReference>
<feature type="active site" description="Proton acceptor" evidence="5">
    <location>
        <position position="28"/>
    </location>
</feature>
<dbReference type="InterPro" id="IPR018085">
    <property type="entry name" value="Ura-DNA_Glyclase_AS"/>
</dbReference>
<keyword evidence="3" id="KW-0378">Hydrolase</keyword>
<evidence type="ECO:0000256" key="4">
    <source>
        <dbReference type="ARBA" id="ARBA00023204"/>
    </source>
</evidence>
<evidence type="ECO:0000256" key="2">
    <source>
        <dbReference type="ARBA" id="ARBA00022763"/>
    </source>
</evidence>
<dbReference type="Gene3D" id="3.40.470.10">
    <property type="entry name" value="Uracil-DNA glycosylase-like domain"/>
    <property type="match status" value="1"/>
</dbReference>
<dbReference type="PROSITE" id="PS00130">
    <property type="entry name" value="U_DNA_GLYCOSYLASE"/>
    <property type="match status" value="1"/>
</dbReference>